<keyword evidence="1" id="KW-0479">Metal-binding</keyword>
<dbReference type="InterPro" id="IPR017900">
    <property type="entry name" value="4Fe4S_Fe_S_CS"/>
</dbReference>
<dbReference type="NCBIfam" id="TIGR02910">
    <property type="entry name" value="sulfite_red_A"/>
    <property type="match status" value="1"/>
</dbReference>
<evidence type="ECO:0000313" key="6">
    <source>
        <dbReference type="Proteomes" id="UP000184035"/>
    </source>
</evidence>
<gene>
    <name evidence="5" type="ORF">SAMN05443638_1028</name>
</gene>
<sequence length="346" mass="40280">MGYKLKFQEVNDLFKELKKEYKIYAPKRFTKQGRYSDTDIIKYDEINLIEEIVYKEKSTYPAKEVVTPINQTLYYFTEDEFRESKMPHNKKILIFARPCDINAQERQDKIYLSNGNFQDEFYKRVRDRVKFVCMECVEGWDTCFCASMGSNKTNNYSLAVRFSDDSLLFNVNDDSFKNYFNDSEKADFTLQFIKENKAKVTIPEIKDKEVLEKLKKHPMWEEYNKRCIGCGSCTIACSTCTCFTTKDIAYSENGKVGERRRVAASCHVDGFDEMAGGHKFRNTLGDRMRYKVLHKIHDYKKTFGDNHMCVGCGRCTDRCPENISITATINKVTKAVEEICGGNNNE</sequence>
<dbReference type="Pfam" id="PF17179">
    <property type="entry name" value="Fer4_22"/>
    <property type="match status" value="1"/>
</dbReference>
<dbReference type="RefSeq" id="WP_072892433.1">
    <property type="nucleotide sequence ID" value="NZ_FQVM01000002.1"/>
</dbReference>
<dbReference type="GO" id="GO:0051536">
    <property type="term" value="F:iron-sulfur cluster binding"/>
    <property type="evidence" value="ECO:0007669"/>
    <property type="project" value="UniProtKB-KW"/>
</dbReference>
<evidence type="ECO:0000313" key="5">
    <source>
        <dbReference type="EMBL" id="SHE39281.1"/>
    </source>
</evidence>
<dbReference type="PANTHER" id="PTHR40447:SF1">
    <property type="entry name" value="ANAEROBIC SULFITE REDUCTASE SUBUNIT A"/>
    <property type="match status" value="1"/>
</dbReference>
<evidence type="ECO:0000256" key="2">
    <source>
        <dbReference type="ARBA" id="ARBA00023004"/>
    </source>
</evidence>
<reference evidence="5 6" key="1">
    <citation type="submission" date="2016-11" db="EMBL/GenBank/DDBJ databases">
        <authorList>
            <person name="Jaros S."/>
            <person name="Januszkiewicz K."/>
            <person name="Wedrychowicz H."/>
        </authorList>
    </citation>
    <scope>NUCLEOTIDE SEQUENCE [LARGE SCALE GENOMIC DNA]</scope>
    <source>
        <strain evidence="5 6">DSM 2631</strain>
    </source>
</reference>
<dbReference type="STRING" id="1533.SAMN05443638_1028"/>
<keyword evidence="6" id="KW-1185">Reference proteome</keyword>
<proteinExistence type="predicted"/>
<evidence type="ECO:0000259" key="4">
    <source>
        <dbReference type="PROSITE" id="PS51379"/>
    </source>
</evidence>
<keyword evidence="3" id="KW-0411">Iron-sulfur</keyword>
<evidence type="ECO:0000256" key="1">
    <source>
        <dbReference type="ARBA" id="ARBA00022723"/>
    </source>
</evidence>
<dbReference type="PANTHER" id="PTHR40447">
    <property type="entry name" value="ANAEROBIC SULFITE REDUCTASE SUBUNIT A"/>
    <property type="match status" value="1"/>
</dbReference>
<name>A0A1M4T4F5_9CLOT</name>
<accession>A0A1M4T4F5</accession>
<dbReference type="PROSITE" id="PS51379">
    <property type="entry name" value="4FE4S_FER_2"/>
    <property type="match status" value="2"/>
</dbReference>
<organism evidence="5 6">
    <name type="scientific">Clostridium fallax</name>
    <dbReference type="NCBI Taxonomy" id="1533"/>
    <lineage>
        <taxon>Bacteria</taxon>
        <taxon>Bacillati</taxon>
        <taxon>Bacillota</taxon>
        <taxon>Clostridia</taxon>
        <taxon>Eubacteriales</taxon>
        <taxon>Clostridiaceae</taxon>
        <taxon>Clostridium</taxon>
    </lineage>
</organism>
<feature type="domain" description="4Fe-4S ferredoxin-type" evidence="4">
    <location>
        <begin position="300"/>
        <end position="328"/>
    </location>
</feature>
<evidence type="ECO:0000256" key="3">
    <source>
        <dbReference type="ARBA" id="ARBA00023014"/>
    </source>
</evidence>
<dbReference type="GO" id="GO:0046872">
    <property type="term" value="F:metal ion binding"/>
    <property type="evidence" value="ECO:0007669"/>
    <property type="project" value="UniProtKB-KW"/>
</dbReference>
<feature type="domain" description="4Fe-4S ferredoxin-type" evidence="4">
    <location>
        <begin position="216"/>
        <end position="248"/>
    </location>
</feature>
<dbReference type="InterPro" id="IPR017896">
    <property type="entry name" value="4Fe4S_Fe-S-bd"/>
</dbReference>
<dbReference type="EMBL" id="FQVM01000002">
    <property type="protein sequence ID" value="SHE39281.1"/>
    <property type="molecule type" value="Genomic_DNA"/>
</dbReference>
<dbReference type="PROSITE" id="PS00198">
    <property type="entry name" value="4FE4S_FER_1"/>
    <property type="match status" value="1"/>
</dbReference>
<dbReference type="OrthoDB" id="9795302at2"/>
<dbReference type="SUPFAM" id="SSF46548">
    <property type="entry name" value="alpha-helical ferredoxin"/>
    <property type="match status" value="1"/>
</dbReference>
<dbReference type="AlphaFoldDB" id="A0A1M4T4F5"/>
<protein>
    <submittedName>
        <fullName evidence="5">Anaerobic sulfite reductase subunit A</fullName>
    </submittedName>
</protein>
<keyword evidence="2" id="KW-0408">Iron</keyword>
<dbReference type="Proteomes" id="UP000184035">
    <property type="component" value="Unassembled WGS sequence"/>
</dbReference>
<dbReference type="InterPro" id="IPR014259">
    <property type="entry name" value="Sulphite_reductase_A"/>
</dbReference>